<proteinExistence type="predicted"/>
<keyword evidence="1" id="KW-0472">Membrane</keyword>
<sequence length="449" mass="49973">MIAATFLLATSSMFGAALYLFYKCRGRISAASMLLSFLLVLYGPAYLVYMLYYNQSSLIYRELMQAPYFDDAVISLNLAVTILYLCCIFGIEVIDRLAGRRTKKLTEALDNWTARPPRSAFGFSGWLIAVNIGLIALMIWTSMREHHLAVILGYFETASSQAAKADYRLSYAGSDSYFYRIALMSVAPFFLIWGYLEGLIKRNWLLLGSSCVLFALTLLGRVETLSKAPIALLGMQIALAALLSFRNRIGLPVIVGAVVAAPLLFYPLIELSIPEASRPISATEFFFWRTFFISNEVLLEYFNAIPYYISHTWGSNIRIVATLFGKEFRPAYEEVSLLWRGQPGSTSNAMFIADAWADFSFFGVAAASVLAGAICRTIDVIFVAEGKSPMTIALLACSFIGIIHLMLSSIQSAMLSGGLASIPLMLFVFVKARNLLRLRKLRWHRMVAP</sequence>
<keyword evidence="1" id="KW-1133">Transmembrane helix</keyword>
<evidence type="ECO:0000313" key="3">
    <source>
        <dbReference type="Proteomes" id="UP000051913"/>
    </source>
</evidence>
<reference evidence="2 3" key="1">
    <citation type="submission" date="2014-03" db="EMBL/GenBank/DDBJ databases">
        <title>Bradyrhizobium valentinum sp. nov., isolated from effective nodules of Lupinus mariae-josephae, a lupine endemic of basic-lime soils in Eastern Spain.</title>
        <authorList>
            <person name="Duran D."/>
            <person name="Rey L."/>
            <person name="Navarro A."/>
            <person name="Busquets A."/>
            <person name="Imperial J."/>
            <person name="Ruiz-Argueso T."/>
        </authorList>
    </citation>
    <scope>NUCLEOTIDE SEQUENCE [LARGE SCALE GENOMIC DNA]</scope>
    <source>
        <strain evidence="2 3">LmjM3</strain>
    </source>
</reference>
<dbReference type="EMBL" id="LLXX01000177">
    <property type="protein sequence ID" value="KRQ98360.1"/>
    <property type="molecule type" value="Genomic_DNA"/>
</dbReference>
<feature type="transmembrane region" description="Helical" evidence="1">
    <location>
        <begin position="6"/>
        <end position="22"/>
    </location>
</feature>
<dbReference type="Proteomes" id="UP000051913">
    <property type="component" value="Unassembled WGS sequence"/>
</dbReference>
<feature type="transmembrane region" description="Helical" evidence="1">
    <location>
        <begin position="413"/>
        <end position="436"/>
    </location>
</feature>
<feature type="transmembrane region" description="Helical" evidence="1">
    <location>
        <begin position="359"/>
        <end position="378"/>
    </location>
</feature>
<accession>A0A0R3KRA5</accession>
<feature type="transmembrane region" description="Helical" evidence="1">
    <location>
        <begin position="177"/>
        <end position="196"/>
    </location>
</feature>
<feature type="transmembrane region" description="Helical" evidence="1">
    <location>
        <begin position="390"/>
        <end position="407"/>
    </location>
</feature>
<name>A0A0R3KRA5_9BRAD</name>
<evidence type="ECO:0000256" key="1">
    <source>
        <dbReference type="SAM" id="Phobius"/>
    </source>
</evidence>
<evidence type="ECO:0008006" key="4">
    <source>
        <dbReference type="Google" id="ProtNLM"/>
    </source>
</evidence>
<gene>
    <name evidence="2" type="ORF">CP49_10515</name>
</gene>
<feature type="transmembrane region" description="Helical" evidence="1">
    <location>
        <begin position="72"/>
        <end position="94"/>
    </location>
</feature>
<feature type="transmembrane region" description="Helical" evidence="1">
    <location>
        <begin position="228"/>
        <end position="245"/>
    </location>
</feature>
<dbReference type="AlphaFoldDB" id="A0A0R3KRA5"/>
<feature type="transmembrane region" description="Helical" evidence="1">
    <location>
        <begin position="120"/>
        <end position="140"/>
    </location>
</feature>
<organism evidence="2 3">
    <name type="scientific">Bradyrhizobium valentinum</name>
    <dbReference type="NCBI Taxonomy" id="1518501"/>
    <lineage>
        <taxon>Bacteria</taxon>
        <taxon>Pseudomonadati</taxon>
        <taxon>Pseudomonadota</taxon>
        <taxon>Alphaproteobacteria</taxon>
        <taxon>Hyphomicrobiales</taxon>
        <taxon>Nitrobacteraceae</taxon>
        <taxon>Bradyrhizobium</taxon>
    </lineage>
</organism>
<keyword evidence="3" id="KW-1185">Reference proteome</keyword>
<evidence type="ECO:0000313" key="2">
    <source>
        <dbReference type="EMBL" id="KRQ98360.1"/>
    </source>
</evidence>
<feature type="transmembrane region" description="Helical" evidence="1">
    <location>
        <begin position="34"/>
        <end position="52"/>
    </location>
</feature>
<keyword evidence="1" id="KW-0812">Transmembrane</keyword>
<feature type="transmembrane region" description="Helical" evidence="1">
    <location>
        <begin position="203"/>
        <end position="222"/>
    </location>
</feature>
<feature type="transmembrane region" description="Helical" evidence="1">
    <location>
        <begin position="250"/>
        <end position="269"/>
    </location>
</feature>
<protein>
    <recommendedName>
        <fullName evidence="4">Oligosaccharide repeat unit polymerase</fullName>
    </recommendedName>
</protein>
<comment type="caution">
    <text evidence="2">The sequence shown here is derived from an EMBL/GenBank/DDBJ whole genome shotgun (WGS) entry which is preliminary data.</text>
</comment>